<evidence type="ECO:0000256" key="2">
    <source>
        <dbReference type="ARBA" id="ARBA00022574"/>
    </source>
</evidence>
<dbReference type="SUPFAM" id="SSF50978">
    <property type="entry name" value="WD40 repeat-like"/>
    <property type="match status" value="1"/>
</dbReference>
<feature type="repeat" description="WD" evidence="4">
    <location>
        <begin position="205"/>
        <end position="240"/>
    </location>
</feature>
<evidence type="ECO:0000313" key="7">
    <source>
        <dbReference type="RefSeq" id="XP_030386933.1"/>
    </source>
</evidence>
<dbReference type="PROSITE" id="PS50082">
    <property type="entry name" value="WD_REPEATS_2"/>
    <property type="match status" value="2"/>
</dbReference>
<dbReference type="Pfam" id="PF00400">
    <property type="entry name" value="WD40"/>
    <property type="match status" value="1"/>
</dbReference>
<proteinExistence type="predicted"/>
<feature type="compositionally biased region" description="Basic residues" evidence="5">
    <location>
        <begin position="406"/>
        <end position="417"/>
    </location>
</feature>
<accession>A0A6J2UHJ5</accession>
<dbReference type="InterPro" id="IPR039328">
    <property type="entry name" value="WDR89"/>
</dbReference>
<evidence type="ECO:0000256" key="5">
    <source>
        <dbReference type="SAM" id="MobiDB-lite"/>
    </source>
</evidence>
<dbReference type="Gene3D" id="2.130.10.10">
    <property type="entry name" value="YVTN repeat-like/Quinoprotein amine dehydrogenase"/>
    <property type="match status" value="2"/>
</dbReference>
<gene>
    <name evidence="7" type="primary">LOC115633635</name>
</gene>
<feature type="region of interest" description="Disordered" evidence="5">
    <location>
        <begin position="393"/>
        <end position="417"/>
    </location>
</feature>
<evidence type="ECO:0000313" key="6">
    <source>
        <dbReference type="Proteomes" id="UP000504634"/>
    </source>
</evidence>
<organism evidence="6 7">
    <name type="scientific">Drosophila lebanonensis</name>
    <name type="common">Fruit fly</name>
    <name type="synonym">Scaptodrosophila lebanonensis</name>
    <dbReference type="NCBI Taxonomy" id="7225"/>
    <lineage>
        <taxon>Eukaryota</taxon>
        <taxon>Metazoa</taxon>
        <taxon>Ecdysozoa</taxon>
        <taxon>Arthropoda</taxon>
        <taxon>Hexapoda</taxon>
        <taxon>Insecta</taxon>
        <taxon>Pterygota</taxon>
        <taxon>Neoptera</taxon>
        <taxon>Endopterygota</taxon>
        <taxon>Diptera</taxon>
        <taxon>Brachycera</taxon>
        <taxon>Muscomorpha</taxon>
        <taxon>Ephydroidea</taxon>
        <taxon>Drosophilidae</taxon>
        <taxon>Scaptodrosophila</taxon>
    </lineage>
</organism>
<evidence type="ECO:0000256" key="3">
    <source>
        <dbReference type="ARBA" id="ARBA00022737"/>
    </source>
</evidence>
<dbReference type="SMART" id="SM00320">
    <property type="entry name" value="WD40"/>
    <property type="match status" value="4"/>
</dbReference>
<sequence length="417" mass="46176">MAAFDKYVDEAALIALPSSDDEADIDDEDTCSAPELTAQFQLHFKPQDESVVSLKHDYVLKICADSTFVRIAAGLSSTAVQLYDLSTAGDLSAVYLDRVPKILPTGKRKVITICGVGFLDSGPDTLLVGTTDGVVRLFDLRTTGEQARFEYNHVKNAFPVIPKSMTCFDCNANGRILCTGTEEYSNNACLLFYDVRERKHLGAYFESHSDDVTSIRFHPRKPDLLCSGATDGLINVYNIQENFEDEALLNTFNTESSVQRLNWHRNVFEQDVISCITHTNDFKSYECQEGDELAAFERSAITESIRRKNAANFNLINAHNLEDNGVFLLAGTNFNKGEIMRSVSISNKETLTPLANFVGNKQIVRDSLYDSKRNLLVTGGESGIVTVWTTNTSSTSASSSKDLKSKTKSKSHKTTPY</sequence>
<dbReference type="AlphaFoldDB" id="A0A6J2UHJ5"/>
<dbReference type="InterPro" id="IPR001680">
    <property type="entry name" value="WD40_rpt"/>
</dbReference>
<dbReference type="InterPro" id="IPR015943">
    <property type="entry name" value="WD40/YVTN_repeat-like_dom_sf"/>
</dbReference>
<dbReference type="OrthoDB" id="25131at2759"/>
<keyword evidence="3" id="KW-0677">Repeat</keyword>
<evidence type="ECO:0000256" key="1">
    <source>
        <dbReference type="ARBA" id="ARBA00021125"/>
    </source>
</evidence>
<dbReference type="RefSeq" id="XP_030386933.1">
    <property type="nucleotide sequence ID" value="XM_030531073.1"/>
</dbReference>
<feature type="repeat" description="WD" evidence="4">
    <location>
        <begin position="357"/>
        <end position="398"/>
    </location>
</feature>
<dbReference type="PANTHER" id="PTHR22889:SF0">
    <property type="entry name" value="WD REPEAT-CONTAINING PROTEIN 89"/>
    <property type="match status" value="1"/>
</dbReference>
<dbReference type="GeneID" id="115633635"/>
<dbReference type="PROSITE" id="PS50294">
    <property type="entry name" value="WD_REPEATS_REGION"/>
    <property type="match status" value="1"/>
</dbReference>
<evidence type="ECO:0000256" key="4">
    <source>
        <dbReference type="PROSITE-ProRule" id="PRU00221"/>
    </source>
</evidence>
<protein>
    <recommendedName>
        <fullName evidence="1">WD repeat-containing protein 89</fullName>
    </recommendedName>
</protein>
<keyword evidence="2 4" id="KW-0853">WD repeat</keyword>
<reference evidence="7" key="1">
    <citation type="submission" date="2025-08" db="UniProtKB">
        <authorList>
            <consortium name="RefSeq"/>
        </authorList>
    </citation>
    <scope>IDENTIFICATION</scope>
    <source>
        <strain evidence="7">11010-0011.00</strain>
        <tissue evidence="7">Whole body</tissue>
    </source>
</reference>
<dbReference type="InterPro" id="IPR036322">
    <property type="entry name" value="WD40_repeat_dom_sf"/>
</dbReference>
<name>A0A6J2UHJ5_DROLE</name>
<keyword evidence="6" id="KW-1185">Reference proteome</keyword>
<dbReference type="PANTHER" id="PTHR22889">
    <property type="entry name" value="WD REPEAT-CONTAINING PROTEIN 89"/>
    <property type="match status" value="1"/>
</dbReference>
<dbReference type="Proteomes" id="UP000504634">
    <property type="component" value="Unplaced"/>
</dbReference>